<dbReference type="RefSeq" id="WP_012164132.1">
    <property type="nucleotide sequence ID" value="NC_009925.1"/>
</dbReference>
<dbReference type="eggNOG" id="ENOG5032SK9">
    <property type="taxonomic scope" value="Bacteria"/>
</dbReference>
<name>B0C5N3_ACAM1</name>
<gene>
    <name evidence="1" type="ordered locus">AM1_3766</name>
</gene>
<dbReference type="STRING" id="329726.AM1_3766"/>
<reference evidence="1 2" key="1">
    <citation type="journal article" date="2008" name="Proc. Natl. Acad. Sci. U.S.A.">
        <title>Niche adaptation and genome expansion in the chlorophyll d-producing cyanobacterium Acaryochloris marina.</title>
        <authorList>
            <person name="Swingley W.D."/>
            <person name="Chen M."/>
            <person name="Cheung P.C."/>
            <person name="Conrad A.L."/>
            <person name="Dejesa L.C."/>
            <person name="Hao J."/>
            <person name="Honchak B.M."/>
            <person name="Karbach L.E."/>
            <person name="Kurdoglu A."/>
            <person name="Lahiri S."/>
            <person name="Mastrian S.D."/>
            <person name="Miyashita H."/>
            <person name="Page L."/>
            <person name="Ramakrishna P."/>
            <person name="Satoh S."/>
            <person name="Sattley W.M."/>
            <person name="Shimada Y."/>
            <person name="Taylor H.L."/>
            <person name="Tomo T."/>
            <person name="Tsuchiya T."/>
            <person name="Wang Z.T."/>
            <person name="Raymond J."/>
            <person name="Mimuro M."/>
            <person name="Blankenship R.E."/>
            <person name="Touchman J.W."/>
        </authorList>
    </citation>
    <scope>NUCLEOTIDE SEQUENCE [LARGE SCALE GENOMIC DNA]</scope>
    <source>
        <strain evidence="2">MBIC 11017</strain>
    </source>
</reference>
<dbReference type="EMBL" id="CP000828">
    <property type="protein sequence ID" value="ABW28754.1"/>
    <property type="molecule type" value="Genomic_DNA"/>
</dbReference>
<evidence type="ECO:0000313" key="1">
    <source>
        <dbReference type="EMBL" id="ABW28754.1"/>
    </source>
</evidence>
<dbReference type="Proteomes" id="UP000000268">
    <property type="component" value="Chromosome"/>
</dbReference>
<protein>
    <submittedName>
        <fullName evidence="1">Uncharacterized protein</fullName>
    </submittedName>
</protein>
<accession>B0C5N3</accession>
<dbReference type="HOGENOM" id="CLU_1395702_0_0_3"/>
<organism evidence="1 2">
    <name type="scientific">Acaryochloris marina (strain MBIC 11017)</name>
    <dbReference type="NCBI Taxonomy" id="329726"/>
    <lineage>
        <taxon>Bacteria</taxon>
        <taxon>Bacillati</taxon>
        <taxon>Cyanobacteriota</taxon>
        <taxon>Cyanophyceae</taxon>
        <taxon>Acaryochloridales</taxon>
        <taxon>Acaryochloridaceae</taxon>
        <taxon>Acaryochloris</taxon>
    </lineage>
</organism>
<proteinExistence type="predicted"/>
<dbReference type="KEGG" id="amr:AM1_3766"/>
<dbReference type="OrthoDB" id="564957at2"/>
<dbReference type="AlphaFoldDB" id="B0C5N3"/>
<evidence type="ECO:0000313" key="2">
    <source>
        <dbReference type="Proteomes" id="UP000000268"/>
    </source>
</evidence>
<sequence>MLETCPRCSNRLGPPLKSGRQVCAHCGWSSAAIASHNNPSSQEGAGVGSILQVCGRILKRIFQYVGSLFQVWMGKLQKSKQNSNIKPGNMVKGLTDKLSSLEQAIPTEVSDSKRPWMTVEEAFVHLGGDVRLPTSIVHSLDGRSRVPLARFREYYSEQEFKAYGLEMSLERRRAHKPWLRVLPQD</sequence>
<keyword evidence="2" id="KW-1185">Reference proteome</keyword>